<reference evidence="1" key="1">
    <citation type="journal article" date="2021" name="Proc. Natl. Acad. Sci. U.S.A.">
        <title>A Catalog of Tens of Thousands of Viruses from Human Metagenomes Reveals Hidden Associations with Chronic Diseases.</title>
        <authorList>
            <person name="Tisza M.J."/>
            <person name="Buck C.B."/>
        </authorList>
    </citation>
    <scope>NUCLEOTIDE SEQUENCE</scope>
    <source>
        <strain evidence="1">Ct6bU4</strain>
    </source>
</reference>
<accession>A0A8S5VAT4</accession>
<proteinExistence type="predicted"/>
<evidence type="ECO:0000313" key="1">
    <source>
        <dbReference type="EMBL" id="DAG03711.1"/>
    </source>
</evidence>
<protein>
    <submittedName>
        <fullName evidence="1">Uncharacterized protein</fullName>
    </submittedName>
</protein>
<name>A0A8S5VAT4_9CAUD</name>
<sequence>MVSRFLNWYSIDLPMGSVSARFLVAPDTSHAYEYGF</sequence>
<dbReference type="EMBL" id="BK016234">
    <property type="protein sequence ID" value="DAG03711.1"/>
    <property type="molecule type" value="Genomic_DNA"/>
</dbReference>
<organism evidence="1">
    <name type="scientific">Siphoviridae sp. ct6bU4</name>
    <dbReference type="NCBI Taxonomy" id="2825344"/>
    <lineage>
        <taxon>Viruses</taxon>
        <taxon>Duplodnaviria</taxon>
        <taxon>Heunggongvirae</taxon>
        <taxon>Uroviricota</taxon>
        <taxon>Caudoviricetes</taxon>
    </lineage>
</organism>